<name>A0A1H6XN72_9BACT</name>
<dbReference type="STRING" id="408657.SAMN04487995_3817"/>
<sequence>MKKYRNYLLALILSFTFFNCQKNNPDINLKVVLQVEVQNLQLNIYSGSIDFLSFDLVDSKDKKVYSIGMNKAASFSDYNATAYIDSSSLILSETKIRTPGSQPDFISVGPIQSTKNQIYIDYEADSEDNTYKTTKVIAEITEKTVLTVLDTQDNIKHYRLSNGLQQYLVPNLLKAINKNLGVNGSVQGSQAGKYFVYDIEERK</sequence>
<reference evidence="1 2" key="1">
    <citation type="submission" date="2016-10" db="EMBL/GenBank/DDBJ databases">
        <authorList>
            <person name="de Groot N.N."/>
        </authorList>
    </citation>
    <scope>NUCLEOTIDE SEQUENCE [LARGE SCALE GENOMIC DNA]</scope>
    <source>
        <strain evidence="1 2">DSM 19938</strain>
    </source>
</reference>
<dbReference type="OrthoDB" id="9836615at2"/>
<evidence type="ECO:0000313" key="2">
    <source>
        <dbReference type="Proteomes" id="UP000199532"/>
    </source>
</evidence>
<dbReference type="EMBL" id="FNXY01000006">
    <property type="protein sequence ID" value="SEJ25995.1"/>
    <property type="molecule type" value="Genomic_DNA"/>
</dbReference>
<accession>A0A1H6XN72</accession>
<proteinExistence type="predicted"/>
<evidence type="ECO:0000313" key="1">
    <source>
        <dbReference type="EMBL" id="SEJ25995.1"/>
    </source>
</evidence>
<gene>
    <name evidence="1" type="ORF">SAMN04487995_3817</name>
</gene>
<dbReference type="Proteomes" id="UP000199532">
    <property type="component" value="Unassembled WGS sequence"/>
</dbReference>
<dbReference type="RefSeq" id="WP_090337854.1">
    <property type="nucleotide sequence ID" value="NZ_FNXY01000006.1"/>
</dbReference>
<keyword evidence="2" id="KW-1185">Reference proteome</keyword>
<dbReference type="AlphaFoldDB" id="A0A1H6XN72"/>
<protein>
    <submittedName>
        <fullName evidence="1">Uncharacterized protein</fullName>
    </submittedName>
</protein>
<organism evidence="1 2">
    <name type="scientific">Dyadobacter koreensis</name>
    <dbReference type="NCBI Taxonomy" id="408657"/>
    <lineage>
        <taxon>Bacteria</taxon>
        <taxon>Pseudomonadati</taxon>
        <taxon>Bacteroidota</taxon>
        <taxon>Cytophagia</taxon>
        <taxon>Cytophagales</taxon>
        <taxon>Spirosomataceae</taxon>
        <taxon>Dyadobacter</taxon>
    </lineage>
</organism>